<name>A0ACA6QVD3_VIBAE</name>
<reference evidence="1" key="1">
    <citation type="submission" date="2009-10" db="EMBL/GenBank/DDBJ databases">
        <authorList>
            <consortium name="Los Alamos National Laboratory (LANL)"/>
            <consortium name="National Microbial Pathogen Data Resource (NMPDR)"/>
            <person name="Munk A.C."/>
            <person name="Tapia R."/>
            <person name="Green L."/>
            <person name="Rogers Y."/>
            <person name="Detter J.C."/>
            <person name="Bruce D."/>
            <person name="Brettin T.S."/>
            <person name="Colwell R."/>
            <person name="Huq A."/>
            <person name="Grim C.J."/>
            <person name="Hasan N.A."/>
            <person name="Vonstein V."/>
            <person name="Bartels D."/>
        </authorList>
    </citation>
    <scope>NUCLEOTIDE SEQUENCE</scope>
    <source>
        <strain evidence="1">EX25</strain>
    </source>
</reference>
<sequence>MLAVFVFRPLSQWYLDLERLVFSVVATRLKTVITLAMLPFPL</sequence>
<gene>
    <name evidence="1" type="ordered locus">VEA_001422</name>
</gene>
<accession>A0ACA6QVD3</accession>
<dbReference type="Proteomes" id="UP000002571">
    <property type="component" value="Chromosome 2"/>
</dbReference>
<dbReference type="EMBL" id="CP001806">
    <property type="protein sequence ID" value="ACY54105.1"/>
    <property type="molecule type" value="Genomic_DNA"/>
</dbReference>
<protein>
    <submittedName>
        <fullName evidence="1">Uncharacterized protein</fullName>
    </submittedName>
</protein>
<keyword evidence="2" id="KW-1185">Reference proteome</keyword>
<evidence type="ECO:0000313" key="1">
    <source>
        <dbReference type="EMBL" id="ACY54105.1"/>
    </source>
</evidence>
<proteinExistence type="predicted"/>
<organism evidence="1 2">
    <name type="scientific">Vibrio antiquarius (strain Ex25)</name>
    <dbReference type="NCBI Taxonomy" id="150340"/>
    <lineage>
        <taxon>Bacteria</taxon>
        <taxon>Pseudomonadati</taxon>
        <taxon>Pseudomonadota</taxon>
        <taxon>Gammaproteobacteria</taxon>
        <taxon>Vibrionales</taxon>
        <taxon>Vibrionaceae</taxon>
        <taxon>Vibrio</taxon>
        <taxon>Vibrio diabolicus subgroup</taxon>
    </lineage>
</organism>
<evidence type="ECO:0000313" key="2">
    <source>
        <dbReference type="Proteomes" id="UP000002571"/>
    </source>
</evidence>